<feature type="signal peptide" evidence="1">
    <location>
        <begin position="1"/>
        <end position="20"/>
    </location>
</feature>
<protein>
    <recommendedName>
        <fullName evidence="4">Arginine transporter</fullName>
    </recommendedName>
</protein>
<evidence type="ECO:0000313" key="2">
    <source>
        <dbReference type="EMBL" id="TRD21550.1"/>
    </source>
</evidence>
<keyword evidence="3" id="KW-1185">Reference proteome</keyword>
<dbReference type="RefSeq" id="WP_142834429.1">
    <property type="nucleotide sequence ID" value="NZ_VFSV01000011.1"/>
</dbReference>
<name>A0A547Q579_9RHOB</name>
<dbReference type="Proteomes" id="UP000318590">
    <property type="component" value="Unassembled WGS sequence"/>
</dbReference>
<feature type="chain" id="PRO_5021789606" description="Arginine transporter" evidence="1">
    <location>
        <begin position="21"/>
        <end position="99"/>
    </location>
</feature>
<evidence type="ECO:0000256" key="1">
    <source>
        <dbReference type="SAM" id="SignalP"/>
    </source>
</evidence>
<dbReference type="EMBL" id="VFSV01000011">
    <property type="protein sequence ID" value="TRD21550.1"/>
    <property type="molecule type" value="Genomic_DNA"/>
</dbReference>
<keyword evidence="1" id="KW-0732">Signal</keyword>
<proteinExistence type="predicted"/>
<dbReference type="AlphaFoldDB" id="A0A547Q579"/>
<evidence type="ECO:0008006" key="4">
    <source>
        <dbReference type="Google" id="ProtNLM"/>
    </source>
</evidence>
<accession>A0A547Q579</accession>
<evidence type="ECO:0000313" key="3">
    <source>
        <dbReference type="Proteomes" id="UP000318590"/>
    </source>
</evidence>
<gene>
    <name evidence="2" type="ORF">FEV53_08695</name>
</gene>
<sequence length="99" mass="11052">MKKLFGIAAVLMLTTGAAHAGTIERACEKSERGSASPRLCDCIQQVADATLSRKDQKLAATFFKDPHKAQEVRQSDNRRHEVFWKKYKKFGSAAQSYCS</sequence>
<organism evidence="2 3">
    <name type="scientific">Palleronia caenipelagi</name>
    <dbReference type="NCBI Taxonomy" id="2489174"/>
    <lineage>
        <taxon>Bacteria</taxon>
        <taxon>Pseudomonadati</taxon>
        <taxon>Pseudomonadota</taxon>
        <taxon>Alphaproteobacteria</taxon>
        <taxon>Rhodobacterales</taxon>
        <taxon>Roseobacteraceae</taxon>
        <taxon>Palleronia</taxon>
    </lineage>
</organism>
<comment type="caution">
    <text evidence="2">The sequence shown here is derived from an EMBL/GenBank/DDBJ whole genome shotgun (WGS) entry which is preliminary data.</text>
</comment>
<dbReference type="OrthoDB" id="7659053at2"/>
<reference evidence="2 3" key="1">
    <citation type="submission" date="2019-06" db="EMBL/GenBank/DDBJ databases">
        <title>Paenimaribius caenipelagi gen. nov., sp. nov., isolated from a tidal flat.</title>
        <authorList>
            <person name="Yoon J.-H."/>
        </authorList>
    </citation>
    <scope>NUCLEOTIDE SEQUENCE [LARGE SCALE GENOMIC DNA]</scope>
    <source>
        <strain evidence="2 3">JBTF-M29</strain>
    </source>
</reference>